<feature type="compositionally biased region" description="Polar residues" evidence="9">
    <location>
        <begin position="688"/>
        <end position="700"/>
    </location>
</feature>
<dbReference type="InterPro" id="IPR000330">
    <property type="entry name" value="SNF2_N"/>
</dbReference>
<feature type="compositionally biased region" description="Basic and acidic residues" evidence="9">
    <location>
        <begin position="702"/>
        <end position="722"/>
    </location>
</feature>
<dbReference type="InterPro" id="IPR050628">
    <property type="entry name" value="SNF2_RAD54_helicase_TF"/>
</dbReference>
<keyword evidence="2" id="KW-0479">Metal-binding</keyword>
<dbReference type="PROSITE" id="PS51192">
    <property type="entry name" value="HELICASE_ATP_BIND_1"/>
    <property type="match status" value="1"/>
</dbReference>
<feature type="region of interest" description="Disordered" evidence="9">
    <location>
        <begin position="1"/>
        <end position="285"/>
    </location>
</feature>
<evidence type="ECO:0000313" key="13">
    <source>
        <dbReference type="Proteomes" id="UP000813444"/>
    </source>
</evidence>
<dbReference type="InterPro" id="IPR001650">
    <property type="entry name" value="Helicase_C-like"/>
</dbReference>
<dbReference type="GO" id="GO:0016787">
    <property type="term" value="F:hydrolase activity"/>
    <property type="evidence" value="ECO:0007669"/>
    <property type="project" value="UniProtKB-KW"/>
</dbReference>
<dbReference type="GO" id="GO:0004386">
    <property type="term" value="F:helicase activity"/>
    <property type="evidence" value="ECO:0007669"/>
    <property type="project" value="UniProtKB-KW"/>
</dbReference>
<dbReference type="Pfam" id="PF00271">
    <property type="entry name" value="Helicase_C"/>
    <property type="match status" value="1"/>
</dbReference>
<keyword evidence="8" id="KW-0067">ATP-binding</keyword>
<feature type="compositionally biased region" description="Basic residues" evidence="9">
    <location>
        <begin position="1105"/>
        <end position="1114"/>
    </location>
</feature>
<evidence type="ECO:0000256" key="4">
    <source>
        <dbReference type="ARBA" id="ARBA00022771"/>
    </source>
</evidence>
<evidence type="ECO:0000256" key="3">
    <source>
        <dbReference type="ARBA" id="ARBA00022741"/>
    </source>
</evidence>
<dbReference type="GO" id="GO:0005524">
    <property type="term" value="F:ATP binding"/>
    <property type="evidence" value="ECO:0007669"/>
    <property type="project" value="UniProtKB-KW"/>
</dbReference>
<gene>
    <name evidence="12" type="ORF">B0I35DRAFT_424733</name>
</gene>
<accession>A0A8K0T205</accession>
<feature type="domain" description="Helicase ATP-binding" evidence="10">
    <location>
        <begin position="403"/>
        <end position="597"/>
    </location>
</feature>
<dbReference type="InterPro" id="IPR013083">
    <property type="entry name" value="Znf_RING/FYVE/PHD"/>
</dbReference>
<feature type="compositionally biased region" description="Basic residues" evidence="9">
    <location>
        <begin position="243"/>
        <end position="256"/>
    </location>
</feature>
<dbReference type="PROSITE" id="PS00518">
    <property type="entry name" value="ZF_RING_1"/>
    <property type="match status" value="1"/>
</dbReference>
<keyword evidence="7" id="KW-0862">Zinc</keyword>
<dbReference type="InterPro" id="IPR049730">
    <property type="entry name" value="SNF2/RAD54-like_C"/>
</dbReference>
<dbReference type="CDD" id="cd18008">
    <property type="entry name" value="DEXDc_SHPRH-like"/>
    <property type="match status" value="1"/>
</dbReference>
<dbReference type="Gene3D" id="3.30.40.10">
    <property type="entry name" value="Zinc/RING finger domain, C3HC4 (zinc finger)"/>
    <property type="match status" value="1"/>
</dbReference>
<feature type="compositionally biased region" description="Basic and acidic residues" evidence="9">
    <location>
        <begin position="257"/>
        <end position="274"/>
    </location>
</feature>
<dbReference type="Gene3D" id="3.40.50.10810">
    <property type="entry name" value="Tandem AAA-ATPase domain"/>
    <property type="match status" value="1"/>
</dbReference>
<dbReference type="OrthoDB" id="448448at2759"/>
<reference evidence="12" key="1">
    <citation type="journal article" date="2021" name="Nat. Commun.">
        <title>Genetic determinants of endophytism in the Arabidopsis root mycobiome.</title>
        <authorList>
            <person name="Mesny F."/>
            <person name="Miyauchi S."/>
            <person name="Thiergart T."/>
            <person name="Pickel B."/>
            <person name="Atanasova L."/>
            <person name="Karlsson M."/>
            <person name="Huettel B."/>
            <person name="Barry K.W."/>
            <person name="Haridas S."/>
            <person name="Chen C."/>
            <person name="Bauer D."/>
            <person name="Andreopoulos W."/>
            <person name="Pangilinan J."/>
            <person name="LaButti K."/>
            <person name="Riley R."/>
            <person name="Lipzen A."/>
            <person name="Clum A."/>
            <person name="Drula E."/>
            <person name="Henrissat B."/>
            <person name="Kohler A."/>
            <person name="Grigoriev I.V."/>
            <person name="Martin F.M."/>
            <person name="Hacquard S."/>
        </authorList>
    </citation>
    <scope>NUCLEOTIDE SEQUENCE</scope>
    <source>
        <strain evidence="12">MPI-CAGE-CH-0235</strain>
    </source>
</reference>
<evidence type="ECO:0000259" key="10">
    <source>
        <dbReference type="PROSITE" id="PS51192"/>
    </source>
</evidence>
<dbReference type="SUPFAM" id="SSF52540">
    <property type="entry name" value="P-loop containing nucleoside triphosphate hydrolases"/>
    <property type="match status" value="2"/>
</dbReference>
<dbReference type="InterPro" id="IPR027417">
    <property type="entry name" value="P-loop_NTPase"/>
</dbReference>
<keyword evidence="4" id="KW-0863">Zinc-finger</keyword>
<dbReference type="PANTHER" id="PTHR45626:SF17">
    <property type="entry name" value="HELICASE-LIKE TRANSCRIPTION FACTOR"/>
    <property type="match status" value="1"/>
</dbReference>
<protein>
    <submittedName>
        <fullName evidence="12">SNF2 family N-terminal domain-containing protein</fullName>
    </submittedName>
</protein>
<evidence type="ECO:0000256" key="9">
    <source>
        <dbReference type="SAM" id="MobiDB-lite"/>
    </source>
</evidence>
<keyword evidence="13" id="KW-1185">Reference proteome</keyword>
<dbReference type="InterPro" id="IPR038718">
    <property type="entry name" value="SNF2-like_sf"/>
</dbReference>
<dbReference type="PROSITE" id="PS51194">
    <property type="entry name" value="HELICASE_CTER"/>
    <property type="match status" value="1"/>
</dbReference>
<evidence type="ECO:0000256" key="1">
    <source>
        <dbReference type="ARBA" id="ARBA00007025"/>
    </source>
</evidence>
<feature type="compositionally biased region" description="Acidic residues" evidence="9">
    <location>
        <begin position="39"/>
        <end position="49"/>
    </location>
</feature>
<evidence type="ECO:0000256" key="2">
    <source>
        <dbReference type="ARBA" id="ARBA00022723"/>
    </source>
</evidence>
<dbReference type="Pfam" id="PF00097">
    <property type="entry name" value="zf-C3HC4"/>
    <property type="match status" value="1"/>
</dbReference>
<keyword evidence="5" id="KW-0378">Hydrolase</keyword>
<comment type="similarity">
    <text evidence="1">Belongs to the SNF2/RAD54 helicase family.</text>
</comment>
<keyword evidence="6" id="KW-0347">Helicase</keyword>
<keyword evidence="3" id="KW-0547">Nucleotide-binding</keyword>
<dbReference type="AlphaFoldDB" id="A0A8K0T205"/>
<dbReference type="SUPFAM" id="SSF57850">
    <property type="entry name" value="RING/U-box"/>
    <property type="match status" value="1"/>
</dbReference>
<feature type="compositionally biased region" description="Basic and acidic residues" evidence="9">
    <location>
        <begin position="65"/>
        <end position="87"/>
    </location>
</feature>
<dbReference type="SMART" id="SM00490">
    <property type="entry name" value="HELICc"/>
    <property type="match status" value="1"/>
</dbReference>
<dbReference type="InterPro" id="IPR017907">
    <property type="entry name" value="Znf_RING_CS"/>
</dbReference>
<feature type="domain" description="Helicase C-terminal" evidence="11">
    <location>
        <begin position="930"/>
        <end position="1097"/>
    </location>
</feature>
<evidence type="ECO:0000256" key="8">
    <source>
        <dbReference type="ARBA" id="ARBA00022840"/>
    </source>
</evidence>
<dbReference type="SMART" id="SM00487">
    <property type="entry name" value="DEXDc"/>
    <property type="match status" value="1"/>
</dbReference>
<dbReference type="Pfam" id="PF00176">
    <property type="entry name" value="SNF2-rel_dom"/>
    <property type="match status" value="1"/>
</dbReference>
<dbReference type="GO" id="GO:0005634">
    <property type="term" value="C:nucleus"/>
    <property type="evidence" value="ECO:0007669"/>
    <property type="project" value="TreeGrafter"/>
</dbReference>
<name>A0A8K0T205_9HYPO</name>
<dbReference type="EMBL" id="JAGPNK010000003">
    <property type="protein sequence ID" value="KAH7324671.1"/>
    <property type="molecule type" value="Genomic_DNA"/>
</dbReference>
<sequence length="1114" mass="124010">MGDCSDDEHTIQNDSEPDRSTEKNGLMHDKDCQGKGLMEDNDQQNEPEPADTNIIGTEQEATEPGNHEIAGKGDHGIPDAGLLREAEAADVTQEHQAQQRDDDTAANIEHQVQSANELHGSSDDPVLDSEMQMDCDHPDPESEGAGRSTEQINPEGSLFISDEQPELEASEQMVTDIPSQPENTDPVATHNENGVSDQPVDTAQVEASADKPVDSAQVKANPSEDTGKPNEADERSDDEKKTSTKKARKQGQKRAKTAREYIGNRHAKEVETGKRSGPKRLKTNHSFEDRTEILSSVNDMALSRAEGTLPSMASLSFDSTGMTRKEIMERIMKNAPEGHDNRRSTGQRRDLDEAATIFGYKKVKNETAPDGTLAWTLKGMNCFLKSHQLVAASWMVQSELAREFAQEPPFGGILADVMGLGKTVVSIACAIGNPPDETLEKGYSTATLIVVPNQTTAEQWRGEIQRFGTGKFAAVAIYRGGKDSRRQDYEQCLFVITTYNQVMSQCPPSDLIDELNKKHNGNRKLFDRKFNRKLGDLFMIKWYRIILDEAHAIKNYTSRTAGAANMLIAKYRWALSGTPYHNSRKELFPYLKFLGCDSTGSHDDFVKTYITGPGAKENFDALSSQILFRRTHKDEFLGDKMLDLPDSTVEEIWVPLSIEESILVQSVHDYYERRSRGPVNQDEDPKSASKSTATEGQSNPKPKGESTKKAPEDGGTKDEKNGDAEAARHAYGMRLRLAISHPFGLEAFLRENLRVDDVSALRDELEEQGGKVPILEQLENLTHGEKPKDFLQRYSYGFEKLKKLRTSCSAFGGTFDMKVLLQLVLNERKVRRNPCGLCQGFPKEPIASIACEHIFCTDCLFPVVQRSKLATCKVEGCGKILRMGQDVKTLTSVQEQALRDGRVKDYGLDSNGITLSREMDENGLLYAAMDLNDADLAPSSKLSVAMATILCWQKTHPNDKIIVFTWFVMTGKVLGTMLGKAKMNFLYLFGCMNGLQRNAALHSFKNDPKQNILIASVKVGGQSLNVVEANRVITLDSWWNDTVEQQAYGRVLRRGQTKECHLVRIMAEDTIDNRLQNLQDMKSADISSALQDDREVRAEAADGGRRKKRRVPKE</sequence>
<comment type="caution">
    <text evidence="12">The sequence shown here is derived from an EMBL/GenBank/DDBJ whole genome shotgun (WGS) entry which is preliminary data.</text>
</comment>
<evidence type="ECO:0000256" key="6">
    <source>
        <dbReference type="ARBA" id="ARBA00022806"/>
    </source>
</evidence>
<evidence type="ECO:0000259" key="11">
    <source>
        <dbReference type="PROSITE" id="PS51194"/>
    </source>
</evidence>
<dbReference type="InterPro" id="IPR018957">
    <property type="entry name" value="Znf_C3HC4_RING-type"/>
</dbReference>
<feature type="compositionally biased region" description="Basic and acidic residues" evidence="9">
    <location>
        <begin position="7"/>
        <end position="33"/>
    </location>
</feature>
<feature type="compositionally biased region" description="Basic and acidic residues" evidence="9">
    <location>
        <begin position="225"/>
        <end position="242"/>
    </location>
</feature>
<evidence type="ECO:0000256" key="5">
    <source>
        <dbReference type="ARBA" id="ARBA00022801"/>
    </source>
</evidence>
<dbReference type="CDD" id="cd18793">
    <property type="entry name" value="SF2_C_SNF"/>
    <property type="match status" value="1"/>
</dbReference>
<feature type="compositionally biased region" description="Basic and acidic residues" evidence="9">
    <location>
        <begin position="1091"/>
        <end position="1104"/>
    </location>
</feature>
<evidence type="ECO:0000313" key="12">
    <source>
        <dbReference type="EMBL" id="KAH7324671.1"/>
    </source>
</evidence>
<organism evidence="12 13">
    <name type="scientific">Stachybotrys elegans</name>
    <dbReference type="NCBI Taxonomy" id="80388"/>
    <lineage>
        <taxon>Eukaryota</taxon>
        <taxon>Fungi</taxon>
        <taxon>Dikarya</taxon>
        <taxon>Ascomycota</taxon>
        <taxon>Pezizomycotina</taxon>
        <taxon>Sordariomycetes</taxon>
        <taxon>Hypocreomycetidae</taxon>
        <taxon>Hypocreales</taxon>
        <taxon>Stachybotryaceae</taxon>
        <taxon>Stachybotrys</taxon>
    </lineage>
</organism>
<dbReference type="Proteomes" id="UP000813444">
    <property type="component" value="Unassembled WGS sequence"/>
</dbReference>
<dbReference type="Gene3D" id="3.40.50.300">
    <property type="entry name" value="P-loop containing nucleotide triphosphate hydrolases"/>
    <property type="match status" value="1"/>
</dbReference>
<proteinExistence type="inferred from homology"/>
<feature type="region of interest" description="Disordered" evidence="9">
    <location>
        <begin position="674"/>
        <end position="722"/>
    </location>
</feature>
<dbReference type="PANTHER" id="PTHR45626">
    <property type="entry name" value="TRANSCRIPTION TERMINATION FACTOR 2-RELATED"/>
    <property type="match status" value="1"/>
</dbReference>
<feature type="compositionally biased region" description="Polar residues" evidence="9">
    <location>
        <begin position="190"/>
        <end position="201"/>
    </location>
</feature>
<dbReference type="InterPro" id="IPR014001">
    <property type="entry name" value="Helicase_ATP-bd"/>
</dbReference>
<dbReference type="GO" id="GO:0008094">
    <property type="term" value="F:ATP-dependent activity, acting on DNA"/>
    <property type="evidence" value="ECO:0007669"/>
    <property type="project" value="TreeGrafter"/>
</dbReference>
<evidence type="ECO:0000256" key="7">
    <source>
        <dbReference type="ARBA" id="ARBA00022833"/>
    </source>
</evidence>
<dbReference type="GO" id="GO:0008270">
    <property type="term" value="F:zinc ion binding"/>
    <property type="evidence" value="ECO:0007669"/>
    <property type="project" value="UniProtKB-KW"/>
</dbReference>
<feature type="region of interest" description="Disordered" evidence="9">
    <location>
        <begin position="1089"/>
        <end position="1114"/>
    </location>
</feature>
<dbReference type="GO" id="GO:0006281">
    <property type="term" value="P:DNA repair"/>
    <property type="evidence" value="ECO:0007669"/>
    <property type="project" value="TreeGrafter"/>
</dbReference>